<feature type="transmembrane region" description="Helical" evidence="1">
    <location>
        <begin position="12"/>
        <end position="31"/>
    </location>
</feature>
<dbReference type="EMBL" id="JBIPKE010000013">
    <property type="protein sequence ID" value="MFH6982819.1"/>
    <property type="molecule type" value="Genomic_DNA"/>
</dbReference>
<keyword evidence="3" id="KW-1185">Reference proteome</keyword>
<gene>
    <name evidence="2" type="ORF">ACHKAR_05195</name>
</gene>
<name>A0ABW7N801_9BACT</name>
<accession>A0ABW7N801</accession>
<evidence type="ECO:0000256" key="1">
    <source>
        <dbReference type="SAM" id="Phobius"/>
    </source>
</evidence>
<feature type="transmembrane region" description="Helical" evidence="1">
    <location>
        <begin position="120"/>
        <end position="138"/>
    </location>
</feature>
<keyword evidence="1" id="KW-0472">Membrane</keyword>
<proteinExistence type="predicted"/>
<keyword evidence="1" id="KW-0812">Transmembrane</keyword>
<dbReference type="Proteomes" id="UP001610063">
    <property type="component" value="Unassembled WGS sequence"/>
</dbReference>
<feature type="transmembrane region" description="Helical" evidence="1">
    <location>
        <begin position="81"/>
        <end position="100"/>
    </location>
</feature>
<evidence type="ECO:0008006" key="4">
    <source>
        <dbReference type="Google" id="ProtNLM"/>
    </source>
</evidence>
<feature type="transmembrane region" description="Helical" evidence="1">
    <location>
        <begin position="43"/>
        <end position="69"/>
    </location>
</feature>
<protein>
    <recommendedName>
        <fullName evidence="4">VanZ like family protein</fullName>
    </recommendedName>
</protein>
<reference evidence="2 3" key="1">
    <citation type="journal article" date="2013" name="Int. J. Syst. Evol. Microbiol.">
        <title>Marinoscillum luteum sp. nov., isolated from marine sediment.</title>
        <authorList>
            <person name="Cha I.T."/>
            <person name="Park S.J."/>
            <person name="Kim S.J."/>
            <person name="Kim J.G."/>
            <person name="Jung M.Y."/>
            <person name="Shin K.S."/>
            <person name="Kwon K.K."/>
            <person name="Yang S.H."/>
            <person name="Seo Y.S."/>
            <person name="Rhee S.K."/>
        </authorList>
    </citation>
    <scope>NUCLEOTIDE SEQUENCE [LARGE SCALE GENOMIC DNA]</scope>
    <source>
        <strain evidence="2 3">KCTC 23939</strain>
    </source>
</reference>
<dbReference type="RefSeq" id="WP_395416457.1">
    <property type="nucleotide sequence ID" value="NZ_JBIPKE010000013.1"/>
</dbReference>
<evidence type="ECO:0000313" key="3">
    <source>
        <dbReference type="Proteomes" id="UP001610063"/>
    </source>
</evidence>
<comment type="caution">
    <text evidence="2">The sequence shown here is derived from an EMBL/GenBank/DDBJ whole genome shotgun (WGS) entry which is preliminary data.</text>
</comment>
<keyword evidence="1" id="KW-1133">Transmembrane helix</keyword>
<organism evidence="2 3">
    <name type="scientific">Marinoscillum luteum</name>
    <dbReference type="NCBI Taxonomy" id="861051"/>
    <lineage>
        <taxon>Bacteria</taxon>
        <taxon>Pseudomonadati</taxon>
        <taxon>Bacteroidota</taxon>
        <taxon>Cytophagia</taxon>
        <taxon>Cytophagales</taxon>
        <taxon>Reichenbachiellaceae</taxon>
        <taxon>Marinoscillum</taxon>
    </lineage>
</organism>
<evidence type="ECO:0000313" key="2">
    <source>
        <dbReference type="EMBL" id="MFH6982819.1"/>
    </source>
</evidence>
<sequence>MTDNRKIKIRPYVIYLFVGMFVMFALNKVLLRPYVLQNDLPNALQVIVLSFPNFAEAIMGTMVLTGILFRVKHITLHKVTFLKPGHVFLTAAVLAAIYVISGELRVHGLGNNNTYDPNDLIASVIGLNLAYFTVRKFGFATIQESSEN</sequence>